<name>A0A944GS72_9HYPH</name>
<dbReference type="SUPFAM" id="SSF141371">
    <property type="entry name" value="PilZ domain-like"/>
    <property type="match status" value="1"/>
</dbReference>
<dbReference type="RefSeq" id="WP_213214804.1">
    <property type="nucleotide sequence ID" value="NZ_QTKU01000001.1"/>
</dbReference>
<protein>
    <submittedName>
        <fullName evidence="1">PilZ domain-containing protein</fullName>
    </submittedName>
</protein>
<comment type="caution">
    <text evidence="1">The sequence shown here is derived from an EMBL/GenBank/DDBJ whole genome shotgun (WGS) entry which is preliminary data.</text>
</comment>
<gene>
    <name evidence="1" type="ORF">DYI23_02785</name>
</gene>
<reference evidence="1" key="1">
    <citation type="submission" date="2018-08" db="EMBL/GenBank/DDBJ databases">
        <authorList>
            <person name="Jin W."/>
            <person name="Wang H."/>
            <person name="Yang Y."/>
            <person name="Li M."/>
            <person name="Liu J."/>
        </authorList>
    </citation>
    <scope>NUCLEOTIDE SEQUENCE</scope>
    <source>
        <strain evidence="1">AESS21</strain>
    </source>
</reference>
<dbReference type="Proteomes" id="UP000705379">
    <property type="component" value="Unassembled WGS sequence"/>
</dbReference>
<accession>A0A944GS72</accession>
<evidence type="ECO:0000313" key="1">
    <source>
        <dbReference type="EMBL" id="MBS8259135.1"/>
    </source>
</evidence>
<organism evidence="1 2">
    <name type="scientific">Roseibium polysiphoniae</name>
    <dbReference type="NCBI Taxonomy" id="2571221"/>
    <lineage>
        <taxon>Bacteria</taxon>
        <taxon>Pseudomonadati</taxon>
        <taxon>Pseudomonadota</taxon>
        <taxon>Alphaproteobacteria</taxon>
        <taxon>Hyphomicrobiales</taxon>
        <taxon>Stappiaceae</taxon>
        <taxon>Roseibium</taxon>
    </lineage>
</organism>
<sequence>MSDGQDTIEERRSDPRKRTLKSGRIVFGGLSQVFNCTIRNTNEDGALLMLPNSLGVPGAFLLYVDNECTRRPVEVVWRKEDRMGVRYTGPAESMLNRAS</sequence>
<dbReference type="AlphaFoldDB" id="A0A944GS72"/>
<dbReference type="EMBL" id="QTKU01000001">
    <property type="protein sequence ID" value="MBS8259135.1"/>
    <property type="molecule type" value="Genomic_DNA"/>
</dbReference>
<proteinExistence type="predicted"/>
<reference evidence="1" key="2">
    <citation type="journal article" date="2021" name="Microorganisms">
        <title>Bacterial Dimethylsulfoniopropionate Biosynthesis in the East China Sea.</title>
        <authorList>
            <person name="Liu J."/>
            <person name="Zhang Y."/>
            <person name="Liu J."/>
            <person name="Zhong H."/>
            <person name="Williams B.T."/>
            <person name="Zheng Y."/>
            <person name="Curson A.R.J."/>
            <person name="Sun C."/>
            <person name="Sun H."/>
            <person name="Song D."/>
            <person name="Wagner Mackenzie B."/>
            <person name="Bermejo Martinez A."/>
            <person name="Todd J.D."/>
            <person name="Zhang X.H."/>
        </authorList>
    </citation>
    <scope>NUCLEOTIDE SEQUENCE</scope>
    <source>
        <strain evidence="1">AESS21</strain>
    </source>
</reference>
<evidence type="ECO:0000313" key="2">
    <source>
        <dbReference type="Proteomes" id="UP000705379"/>
    </source>
</evidence>